<gene>
    <name evidence="2" type="primary">F7M19_40</name>
</gene>
<name>Q9M258_ARATH</name>
<protein>
    <submittedName>
        <fullName evidence="2">Uncharacterized protein F7M19_40</fullName>
    </submittedName>
</protein>
<keyword evidence="1" id="KW-0812">Transmembrane</keyword>
<organism evidence="2">
    <name type="scientific">Arabidopsis thaliana</name>
    <name type="common">Mouse-ear cress</name>
    <dbReference type="NCBI Taxonomy" id="3702"/>
    <lineage>
        <taxon>Eukaryota</taxon>
        <taxon>Viridiplantae</taxon>
        <taxon>Streptophyta</taxon>
        <taxon>Embryophyta</taxon>
        <taxon>Tracheophyta</taxon>
        <taxon>Spermatophyta</taxon>
        <taxon>Magnoliopsida</taxon>
        <taxon>eudicotyledons</taxon>
        <taxon>Gunneridae</taxon>
        <taxon>Pentapetalae</taxon>
        <taxon>rosids</taxon>
        <taxon>malvids</taxon>
        <taxon>Brassicales</taxon>
        <taxon>Brassicaceae</taxon>
        <taxon>Camelineae</taxon>
        <taxon>Arabidopsis</taxon>
    </lineage>
</organism>
<keyword evidence="1" id="KW-1133">Transmembrane helix</keyword>
<evidence type="ECO:0000313" key="2">
    <source>
        <dbReference type="EMBL" id="CAB86474.1"/>
    </source>
</evidence>
<proteinExistence type="predicted"/>
<accession>Q9M258</accession>
<dbReference type="PIR" id="T47361">
    <property type="entry name" value="T47361"/>
</dbReference>
<sequence>MGKIVDTYKKKDMVYILLFFYFLLFCPTNRNLKNRIFPVLTISQVLRRSVFIWRHNVKVAVIPEIHISAPVLAKIVSYVAKESVEALKPLVKAGPLFKAAVYSKETLSCVRLDNSRYYMWWSTTHSIYYHFFTKRLEAKNPHALNDVLYKPIAYENFAAECYRATLWAELYGEYGG</sequence>
<dbReference type="EMBL" id="AL138643">
    <property type="protein sequence ID" value="CAB86474.1"/>
    <property type="molecule type" value="Genomic_DNA"/>
</dbReference>
<reference key="1">
    <citation type="journal article" date="2000" name="Nature">
        <title>Sequence and analysis of chromosome 3 of the plant Arabidopsis thaliana.</title>
        <authorList>
            <consortium name="European Union Chromosome 3 Arabidopsis Sequencing Consortium"/>
            <consortium name="Institute for Genomic Research"/>
            <consortium name="Kazusa DNA Research Institute"/>
            <person name="Salanoubat M."/>
            <person name="Lemcke K."/>
            <person name="Rieger M."/>
            <person name="Ansorge W."/>
            <person name="Unseld M."/>
            <person name="Fartmann B."/>
            <person name="Valle G."/>
            <person name="Blocker H."/>
            <person name="Perez-Alonso M."/>
            <person name="Obermaier B."/>
            <person name="Delseny M."/>
            <person name="Boutry M."/>
            <person name="Grivell L.A."/>
            <person name="Mache R."/>
            <person name="Puigdomenech P."/>
            <person name="De Simone V."/>
            <person name="Choisne N."/>
            <person name="Artiguenave F."/>
            <person name="Robert C."/>
            <person name="Brottier P."/>
            <person name="Wincker P."/>
            <person name="Cattolico L."/>
            <person name="Weissenbach J."/>
            <person name="Saurin W."/>
            <person name="Quetier F."/>
            <person name="Schafer M."/>
            <person name="Muller-Auer S."/>
            <person name="Gabel C."/>
            <person name="Fuchs M."/>
            <person name="Benes V."/>
            <person name="Wurmbach E."/>
            <person name="Drzonek H."/>
            <person name="Erfle H."/>
            <person name="Jordan N."/>
            <person name="Bangert S."/>
            <person name="Wiedelmann R."/>
            <person name="Kranz H."/>
            <person name="Voss H."/>
            <person name="Holland R."/>
            <person name="Brandt P."/>
            <person name="Nyakatura G."/>
            <person name="Vezzi A."/>
            <person name="D'Angelo M."/>
            <person name="Pallavicini A."/>
            <person name="Toppo S."/>
            <person name="Simionati B."/>
            <person name="Conrad A."/>
            <person name="Hornischer K."/>
            <person name="Kauer G."/>
            <person name="Lohnert T.H."/>
            <person name="Nordsiek G."/>
            <person name="Reichelt J."/>
            <person name="Scharfe M."/>
            <person name="Schon O."/>
            <person name="Bargues M."/>
            <person name="Terol J."/>
            <person name="Climent J."/>
            <person name="Navarro P."/>
            <person name="Collado C."/>
            <person name="Perez-Perez A."/>
            <person name="Ottenwalder B."/>
            <person name="Duchemin D."/>
            <person name="Cooke R."/>
            <person name="Laudie M."/>
            <person name="Berger-Llauro C."/>
            <person name="Purnelle B."/>
            <person name="Masuy D."/>
            <person name="de Haan M."/>
            <person name="Maarse A.C."/>
            <person name="Alcaraz J.P."/>
            <person name="Cottet A."/>
            <person name="Casacuberta E."/>
            <person name="Monfort A."/>
            <person name="Argiriou A."/>
            <person name="flores M."/>
            <person name="Liguori R."/>
            <person name="Vitale D."/>
            <person name="Mannhaupt G."/>
            <person name="Haase D."/>
            <person name="Schoof H."/>
            <person name="Rudd S."/>
            <person name="Zaccaria P."/>
            <person name="Mewes H.W."/>
            <person name="Mayer K.F."/>
            <person name="Kaul S."/>
            <person name="Town C.D."/>
            <person name="Koo H.L."/>
            <person name="Tallon L.J."/>
            <person name="Jenkins J."/>
            <person name="Rooney T."/>
            <person name="Rizzo M."/>
            <person name="Walts A."/>
            <person name="Utterback T."/>
            <person name="Fujii C.Y."/>
            <person name="Shea T.P."/>
            <person name="Creasy T.H."/>
            <person name="Haas B."/>
            <person name="Maiti R."/>
            <person name="Wu D."/>
            <person name="Peterson J."/>
            <person name="Van Aken S."/>
            <person name="Pai G."/>
            <person name="Militscher J."/>
            <person name="Sellers P."/>
            <person name="Gill J.E."/>
            <person name="Feldblyum T.V."/>
            <person name="Preuss D."/>
            <person name="Lin X."/>
            <person name="Nierman W.C."/>
            <person name="Salzberg S.L."/>
            <person name="White O."/>
            <person name="Venter J.C."/>
            <person name="Fraser C.M."/>
            <person name="Kaneko T."/>
            <person name="Nakamura Y."/>
            <person name="Sato S."/>
            <person name="Kato T."/>
            <person name="Asamizu E."/>
            <person name="Sasamoto S."/>
            <person name="Kimura T."/>
            <person name="Idesawa K."/>
            <person name="Kawashima K."/>
            <person name="Kishida Y."/>
            <person name="Kiyokawa C."/>
            <person name="Kohara M."/>
            <person name="Matsumoto M."/>
            <person name="Matsuno A."/>
            <person name="Muraki A."/>
            <person name="Nakayama S."/>
            <person name="Nakazaki N."/>
            <person name="Shinpo S."/>
            <person name="Takeuchi C."/>
            <person name="Wada T."/>
            <person name="Watanabe A."/>
            <person name="Yamada M."/>
            <person name="Yasuda M."/>
            <person name="Tabata S."/>
        </authorList>
    </citation>
    <scope>NUCLEOTIDE SEQUENCE [LARGE SCALE GENOMIC DNA]</scope>
    <source>
        <strain>cv. Columbia</strain>
    </source>
</reference>
<dbReference type="AlphaFoldDB" id="Q9M258"/>
<reference evidence="2" key="2">
    <citation type="submission" date="2000-02" db="EMBL/GenBank/DDBJ databases">
        <authorList>
            <person name="Nyakatura G."/>
            <person name="Fartmann B."/>
            <person name="Dauner D."/>
            <person name="Sterr W."/>
            <person name="Holland R."/>
            <person name="Weichselgartner M."/>
            <person name="Mewes H.W."/>
            <person name="Rudd S."/>
            <person name="Lemcke K."/>
            <person name="Mayer K.F.X."/>
            <person name="Quetier F."/>
            <person name="Salanoubat M."/>
        </authorList>
    </citation>
    <scope>NUCLEOTIDE SEQUENCE</scope>
</reference>
<keyword evidence="1" id="KW-0472">Membrane</keyword>
<reference evidence="2" key="3">
    <citation type="submission" date="2000-04" db="EMBL/GenBank/DDBJ databases">
        <authorList>
            <person name="EU Arabidopsis sequencing project"/>
        </authorList>
    </citation>
    <scope>NUCLEOTIDE SEQUENCE</scope>
</reference>
<feature type="transmembrane region" description="Helical" evidence="1">
    <location>
        <begin position="12"/>
        <end position="30"/>
    </location>
</feature>
<evidence type="ECO:0000256" key="1">
    <source>
        <dbReference type="SAM" id="Phobius"/>
    </source>
</evidence>